<dbReference type="AlphaFoldDB" id="A0A2H3J3E5"/>
<evidence type="ECO:0000256" key="8">
    <source>
        <dbReference type="SAM" id="Phobius"/>
    </source>
</evidence>
<dbReference type="Pfam" id="PF00067">
    <property type="entry name" value="p450"/>
    <property type="match status" value="1"/>
</dbReference>
<keyword evidence="4 7" id="KW-0560">Oxidoreductase</keyword>
<evidence type="ECO:0000256" key="2">
    <source>
        <dbReference type="ARBA" id="ARBA00010617"/>
    </source>
</evidence>
<organism evidence="9 10">
    <name type="scientific">Wolfiporia cocos (strain MD-104)</name>
    <name type="common">Brown rot fungus</name>
    <dbReference type="NCBI Taxonomy" id="742152"/>
    <lineage>
        <taxon>Eukaryota</taxon>
        <taxon>Fungi</taxon>
        <taxon>Dikarya</taxon>
        <taxon>Basidiomycota</taxon>
        <taxon>Agaricomycotina</taxon>
        <taxon>Agaricomycetes</taxon>
        <taxon>Polyporales</taxon>
        <taxon>Phaeolaceae</taxon>
        <taxon>Wolfiporia</taxon>
    </lineage>
</organism>
<dbReference type="EMBL" id="KB467831">
    <property type="protein sequence ID" value="PCH34303.1"/>
    <property type="molecule type" value="Genomic_DNA"/>
</dbReference>
<dbReference type="SUPFAM" id="SSF48264">
    <property type="entry name" value="Cytochrome P450"/>
    <property type="match status" value="1"/>
</dbReference>
<dbReference type="OrthoDB" id="1844152at2759"/>
<keyword evidence="3 6" id="KW-0479">Metal-binding</keyword>
<keyword evidence="5 6" id="KW-0408">Iron</keyword>
<evidence type="ECO:0000256" key="6">
    <source>
        <dbReference type="PIRSR" id="PIRSR602401-1"/>
    </source>
</evidence>
<keyword evidence="7" id="KW-0503">Monooxygenase</keyword>
<evidence type="ECO:0000256" key="4">
    <source>
        <dbReference type="ARBA" id="ARBA00023002"/>
    </source>
</evidence>
<keyword evidence="8" id="KW-0812">Transmembrane</keyword>
<feature type="transmembrane region" description="Helical" evidence="8">
    <location>
        <begin position="29"/>
        <end position="51"/>
    </location>
</feature>
<dbReference type="InterPro" id="IPR001128">
    <property type="entry name" value="Cyt_P450"/>
</dbReference>
<keyword evidence="10" id="KW-1185">Reference proteome</keyword>
<dbReference type="PRINTS" id="PR00463">
    <property type="entry name" value="EP450I"/>
</dbReference>
<comment type="similarity">
    <text evidence="2 7">Belongs to the cytochrome P450 family.</text>
</comment>
<dbReference type="PANTHER" id="PTHR46206">
    <property type="entry name" value="CYTOCHROME P450"/>
    <property type="match status" value="1"/>
</dbReference>
<feature type="transmembrane region" description="Helical" evidence="8">
    <location>
        <begin position="6"/>
        <end position="22"/>
    </location>
</feature>
<evidence type="ECO:0000256" key="3">
    <source>
        <dbReference type="ARBA" id="ARBA00022723"/>
    </source>
</evidence>
<dbReference type="InterPro" id="IPR002401">
    <property type="entry name" value="Cyt_P450_E_grp-I"/>
</dbReference>
<dbReference type="GO" id="GO:0005506">
    <property type="term" value="F:iron ion binding"/>
    <property type="evidence" value="ECO:0007669"/>
    <property type="project" value="InterPro"/>
</dbReference>
<dbReference type="STRING" id="742152.A0A2H3J3E5"/>
<evidence type="ECO:0000256" key="7">
    <source>
        <dbReference type="RuleBase" id="RU000461"/>
    </source>
</evidence>
<protein>
    <submittedName>
        <fullName evidence="9">Cytochrome P450</fullName>
    </submittedName>
</protein>
<gene>
    <name evidence="9" type="ORF">WOLCODRAFT_95208</name>
</gene>
<dbReference type="GO" id="GO:0004497">
    <property type="term" value="F:monooxygenase activity"/>
    <property type="evidence" value="ECO:0007669"/>
    <property type="project" value="UniProtKB-KW"/>
</dbReference>
<comment type="cofactor">
    <cofactor evidence="1 6">
        <name>heme</name>
        <dbReference type="ChEBI" id="CHEBI:30413"/>
    </cofactor>
</comment>
<feature type="binding site" description="axial binding residue" evidence="6">
    <location>
        <position position="442"/>
    </location>
    <ligand>
        <name>heme</name>
        <dbReference type="ChEBI" id="CHEBI:30413"/>
    </ligand>
    <ligandPart>
        <name>Fe</name>
        <dbReference type="ChEBI" id="CHEBI:18248"/>
    </ligandPart>
</feature>
<dbReference type="Proteomes" id="UP000218811">
    <property type="component" value="Unassembled WGS sequence"/>
</dbReference>
<sequence>MLDATSQAFYALGLVLAVLFYFHRRTNPLYSIPSLVPSAPLISYVGAVIYAKNAQKLLQEGYEKYKGSAFRIPMFDRWVVVVCGAAMAEELRKVPDDEMSFLQAAEELVQTKYTIAEDVIHHPIHIPVIRGPLTRNIAALIPDMFDEISFATDELIPTRGDEWVTISAYSTMTQLVARTSNRVFIGPTMCRNKEYLDIVIGFTTDVAKGRLVLGFVPPFLKQFVGPLLPWSRKAMRRFRVLATPVVIQRQRELEEHGKEWAEKPQDLLTWLVEEANAVGGSTDLIVQALLASNFVATHTSSISVTHALYHLAANPEFVEPLRQEIESAIKSDGWTKAAVGKMMKLDSFMRESQRMNGTSGISVIRKALKDVKLSDGTVVPRGTLCGAVSFAMHHDANNYADPEVFNPFRFSDMRAEESERAKYQYVNTSPEYIAFGHGKHACPGRFFASNELKAILAYLITNYDMKTEDGRRPEDRWLGTAIIPNTSAHVMFRKRQNGSTALA</sequence>
<dbReference type="CDD" id="cd11041">
    <property type="entry name" value="CYP503A1-like"/>
    <property type="match status" value="1"/>
</dbReference>
<keyword evidence="8" id="KW-1133">Transmembrane helix</keyword>
<dbReference type="GO" id="GO:0020037">
    <property type="term" value="F:heme binding"/>
    <property type="evidence" value="ECO:0007669"/>
    <property type="project" value="InterPro"/>
</dbReference>
<keyword evidence="6 7" id="KW-0349">Heme</keyword>
<proteinExistence type="inferred from homology"/>
<dbReference type="InterPro" id="IPR017972">
    <property type="entry name" value="Cyt_P450_CS"/>
</dbReference>
<name>A0A2H3J3E5_WOLCO</name>
<evidence type="ECO:0000256" key="1">
    <source>
        <dbReference type="ARBA" id="ARBA00001971"/>
    </source>
</evidence>
<evidence type="ECO:0000256" key="5">
    <source>
        <dbReference type="ARBA" id="ARBA00023004"/>
    </source>
</evidence>
<dbReference type="PROSITE" id="PS00086">
    <property type="entry name" value="CYTOCHROME_P450"/>
    <property type="match status" value="1"/>
</dbReference>
<keyword evidence="8" id="KW-0472">Membrane</keyword>
<dbReference type="Gene3D" id="1.10.630.10">
    <property type="entry name" value="Cytochrome P450"/>
    <property type="match status" value="1"/>
</dbReference>
<dbReference type="InterPro" id="IPR036396">
    <property type="entry name" value="Cyt_P450_sf"/>
</dbReference>
<dbReference type="OMA" id="PENMYWG"/>
<accession>A0A2H3J3E5</accession>
<evidence type="ECO:0000313" key="10">
    <source>
        <dbReference type="Proteomes" id="UP000218811"/>
    </source>
</evidence>
<evidence type="ECO:0000313" key="9">
    <source>
        <dbReference type="EMBL" id="PCH34303.1"/>
    </source>
</evidence>
<reference evidence="9 10" key="1">
    <citation type="journal article" date="2012" name="Science">
        <title>The Paleozoic origin of enzymatic lignin decomposition reconstructed from 31 fungal genomes.</title>
        <authorList>
            <person name="Floudas D."/>
            <person name="Binder M."/>
            <person name="Riley R."/>
            <person name="Barry K."/>
            <person name="Blanchette R.A."/>
            <person name="Henrissat B."/>
            <person name="Martinez A.T."/>
            <person name="Otillar R."/>
            <person name="Spatafora J.W."/>
            <person name="Yadav J.S."/>
            <person name="Aerts A."/>
            <person name="Benoit I."/>
            <person name="Boyd A."/>
            <person name="Carlson A."/>
            <person name="Copeland A."/>
            <person name="Coutinho P.M."/>
            <person name="de Vries R.P."/>
            <person name="Ferreira P."/>
            <person name="Findley K."/>
            <person name="Foster B."/>
            <person name="Gaskell J."/>
            <person name="Glotzer D."/>
            <person name="Gorecki P."/>
            <person name="Heitman J."/>
            <person name="Hesse C."/>
            <person name="Hori C."/>
            <person name="Igarashi K."/>
            <person name="Jurgens J.A."/>
            <person name="Kallen N."/>
            <person name="Kersten P."/>
            <person name="Kohler A."/>
            <person name="Kuees U."/>
            <person name="Kumar T.K.A."/>
            <person name="Kuo A."/>
            <person name="LaButti K."/>
            <person name="Larrondo L.F."/>
            <person name="Lindquist E."/>
            <person name="Ling A."/>
            <person name="Lombard V."/>
            <person name="Lucas S."/>
            <person name="Lundell T."/>
            <person name="Martin R."/>
            <person name="McLaughlin D.J."/>
            <person name="Morgenstern I."/>
            <person name="Morin E."/>
            <person name="Murat C."/>
            <person name="Nagy L.G."/>
            <person name="Nolan M."/>
            <person name="Ohm R.A."/>
            <person name="Patyshakuliyeva A."/>
            <person name="Rokas A."/>
            <person name="Ruiz-Duenas F.J."/>
            <person name="Sabat G."/>
            <person name="Salamov A."/>
            <person name="Samejima M."/>
            <person name="Schmutz J."/>
            <person name="Slot J.C."/>
            <person name="St John F."/>
            <person name="Stenlid J."/>
            <person name="Sun H."/>
            <person name="Sun S."/>
            <person name="Syed K."/>
            <person name="Tsang A."/>
            <person name="Wiebenga A."/>
            <person name="Young D."/>
            <person name="Pisabarro A."/>
            <person name="Eastwood D.C."/>
            <person name="Martin F."/>
            <person name="Cullen D."/>
            <person name="Grigoriev I.V."/>
            <person name="Hibbett D.S."/>
        </authorList>
    </citation>
    <scope>NUCLEOTIDE SEQUENCE [LARGE SCALE GENOMIC DNA]</scope>
    <source>
        <strain evidence="9 10">MD-104</strain>
    </source>
</reference>
<dbReference type="GO" id="GO:0016705">
    <property type="term" value="F:oxidoreductase activity, acting on paired donors, with incorporation or reduction of molecular oxygen"/>
    <property type="evidence" value="ECO:0007669"/>
    <property type="project" value="InterPro"/>
</dbReference>